<keyword evidence="3" id="KW-1185">Reference proteome</keyword>
<feature type="transmembrane region" description="Helical" evidence="1">
    <location>
        <begin position="104"/>
        <end position="126"/>
    </location>
</feature>
<accession>A0A2S0RDZ6</accession>
<dbReference type="EMBL" id="CP028811">
    <property type="protein sequence ID" value="AWA29478.1"/>
    <property type="molecule type" value="Genomic_DNA"/>
</dbReference>
<dbReference type="Pfam" id="PF11188">
    <property type="entry name" value="DUF2975"/>
    <property type="match status" value="1"/>
</dbReference>
<feature type="transmembrane region" description="Helical" evidence="1">
    <location>
        <begin position="146"/>
        <end position="163"/>
    </location>
</feature>
<evidence type="ECO:0000256" key="1">
    <source>
        <dbReference type="SAM" id="Phobius"/>
    </source>
</evidence>
<keyword evidence="1" id="KW-0812">Transmembrane</keyword>
<feature type="transmembrane region" description="Helical" evidence="1">
    <location>
        <begin position="20"/>
        <end position="41"/>
    </location>
</feature>
<sequence>MRLKPSKMRKLNILKTLIDLSFLFSLLAVAGMTIFVPIYLSGSADEGPLKINGQEVSAAEWGGKLVIMLGAAGGLFFVYAIYLLRKTVAHFRKREIFHEDVIRYFNAIGKCIITSTLLTHIPLFFYNMLHRNHLGIQIDGGGFDSLLLSISLGLFFMVLAEAFKIAKNLKEENELTV</sequence>
<evidence type="ECO:0000313" key="2">
    <source>
        <dbReference type="EMBL" id="AWA29478.1"/>
    </source>
</evidence>
<dbReference type="AlphaFoldDB" id="A0A2S0RDZ6"/>
<name>A0A2S0RDZ6_9FLAO</name>
<dbReference type="InterPro" id="IPR021354">
    <property type="entry name" value="DUF2975"/>
</dbReference>
<evidence type="ECO:0008006" key="4">
    <source>
        <dbReference type="Google" id="ProtNLM"/>
    </source>
</evidence>
<dbReference type="KEGG" id="fmg:HYN48_04895"/>
<protein>
    <recommendedName>
        <fullName evidence="4">DUF2975 domain-containing protein</fullName>
    </recommendedName>
</protein>
<keyword evidence="1" id="KW-0472">Membrane</keyword>
<feature type="transmembrane region" description="Helical" evidence="1">
    <location>
        <begin position="61"/>
        <end position="84"/>
    </location>
</feature>
<reference evidence="2 3" key="1">
    <citation type="submission" date="2018-04" db="EMBL/GenBank/DDBJ databases">
        <title>Genome sequencing of Flavobacterium sp. HYN0048.</title>
        <authorList>
            <person name="Yi H."/>
            <person name="Baek C."/>
        </authorList>
    </citation>
    <scope>NUCLEOTIDE SEQUENCE [LARGE SCALE GENOMIC DNA]</scope>
    <source>
        <strain evidence="2 3">HYN0048</strain>
    </source>
</reference>
<dbReference type="Proteomes" id="UP000244193">
    <property type="component" value="Chromosome"/>
</dbReference>
<gene>
    <name evidence="2" type="ORF">HYN48_04895</name>
</gene>
<evidence type="ECO:0000313" key="3">
    <source>
        <dbReference type="Proteomes" id="UP000244193"/>
    </source>
</evidence>
<keyword evidence="1" id="KW-1133">Transmembrane helix</keyword>
<organism evidence="2 3">
    <name type="scientific">Flavobacterium magnum</name>
    <dbReference type="NCBI Taxonomy" id="2162713"/>
    <lineage>
        <taxon>Bacteria</taxon>
        <taxon>Pseudomonadati</taxon>
        <taxon>Bacteroidota</taxon>
        <taxon>Flavobacteriia</taxon>
        <taxon>Flavobacteriales</taxon>
        <taxon>Flavobacteriaceae</taxon>
        <taxon>Flavobacterium</taxon>
    </lineage>
</organism>
<proteinExistence type="predicted"/>